<reference evidence="3" key="1">
    <citation type="submission" date="2018-05" db="EMBL/GenBank/DDBJ databases">
        <authorList>
            <person name="Lanie J.A."/>
            <person name="Ng W.-L."/>
            <person name="Kazmierczak K.M."/>
            <person name="Andrzejewski T.M."/>
            <person name="Davidsen T.M."/>
            <person name="Wayne K.J."/>
            <person name="Tettelin H."/>
            <person name="Glass J.I."/>
            <person name="Rusch D."/>
            <person name="Podicherti R."/>
            <person name="Tsui H.-C.T."/>
            <person name="Winkler M.E."/>
        </authorList>
    </citation>
    <scope>NUCLEOTIDE SEQUENCE</scope>
</reference>
<evidence type="ECO:0000313" key="3">
    <source>
        <dbReference type="EMBL" id="SVC77062.1"/>
    </source>
</evidence>
<gene>
    <name evidence="3" type="ORF">METZ01_LOCUS329916</name>
</gene>
<dbReference type="EMBL" id="UINC01109912">
    <property type="protein sequence ID" value="SVC77062.1"/>
    <property type="molecule type" value="Genomic_DNA"/>
</dbReference>
<evidence type="ECO:0000256" key="2">
    <source>
        <dbReference type="ARBA" id="ARBA00023002"/>
    </source>
</evidence>
<dbReference type="InterPro" id="IPR036291">
    <property type="entry name" value="NAD(P)-bd_dom_sf"/>
</dbReference>
<dbReference type="PANTHER" id="PTHR43115:SF4">
    <property type="entry name" value="DEHYDROGENASE_REDUCTASE SDR FAMILY MEMBER 11"/>
    <property type="match status" value="1"/>
</dbReference>
<evidence type="ECO:0000256" key="1">
    <source>
        <dbReference type="ARBA" id="ARBA00006484"/>
    </source>
</evidence>
<name>A0A382PYA0_9ZZZZ</name>
<proteinExistence type="inferred from homology"/>
<comment type="similarity">
    <text evidence="1">Belongs to the short-chain dehydrogenases/reductases (SDR) family.</text>
</comment>
<dbReference type="SUPFAM" id="SSF51735">
    <property type="entry name" value="NAD(P)-binding Rossmann-fold domains"/>
    <property type="match status" value="1"/>
</dbReference>
<organism evidence="3">
    <name type="scientific">marine metagenome</name>
    <dbReference type="NCBI Taxonomy" id="408172"/>
    <lineage>
        <taxon>unclassified sequences</taxon>
        <taxon>metagenomes</taxon>
        <taxon>ecological metagenomes</taxon>
    </lineage>
</organism>
<dbReference type="Gene3D" id="3.40.50.720">
    <property type="entry name" value="NAD(P)-binding Rossmann-like Domain"/>
    <property type="match status" value="1"/>
</dbReference>
<evidence type="ECO:0008006" key="4">
    <source>
        <dbReference type="Google" id="ProtNLM"/>
    </source>
</evidence>
<dbReference type="Pfam" id="PF00106">
    <property type="entry name" value="adh_short"/>
    <property type="match status" value="1"/>
</dbReference>
<protein>
    <recommendedName>
        <fullName evidence="4">SDR family NAD(P)-dependent oxidoreductase</fullName>
    </recommendedName>
</protein>
<dbReference type="AlphaFoldDB" id="A0A382PYA0"/>
<keyword evidence="2" id="KW-0560">Oxidoreductase</keyword>
<sequence>MDLDKKISIVTGAGQGIGEGIAKTLVRYGSKVLLVDQNGKSVKKVTDQINSEFINAALSYEADLSKSDEIDKMLG</sequence>
<dbReference type="PANTHER" id="PTHR43115">
    <property type="entry name" value="DEHYDROGENASE/REDUCTASE SDR FAMILY MEMBER 11"/>
    <property type="match status" value="1"/>
</dbReference>
<accession>A0A382PYA0</accession>
<feature type="non-terminal residue" evidence="3">
    <location>
        <position position="75"/>
    </location>
</feature>
<dbReference type="InterPro" id="IPR002347">
    <property type="entry name" value="SDR_fam"/>
</dbReference>
<dbReference type="GO" id="GO:0016491">
    <property type="term" value="F:oxidoreductase activity"/>
    <property type="evidence" value="ECO:0007669"/>
    <property type="project" value="UniProtKB-KW"/>
</dbReference>